<dbReference type="Proteomes" id="UP001595891">
    <property type="component" value="Unassembled WGS sequence"/>
</dbReference>
<evidence type="ECO:0000259" key="5">
    <source>
        <dbReference type="SMART" id="SM00062"/>
    </source>
</evidence>
<evidence type="ECO:0000256" key="2">
    <source>
        <dbReference type="ARBA" id="ARBA00022448"/>
    </source>
</evidence>
<gene>
    <name evidence="6" type="ORF">ACFO8L_35140</name>
</gene>
<evidence type="ECO:0000256" key="1">
    <source>
        <dbReference type="ARBA" id="ARBA00010333"/>
    </source>
</evidence>
<sequence length="279" mass="29731">MRTSSGPRMATSAILLATGLVACGGQTSGSIVDKAASEKKLVIGIKYDQPGLGVKKPDGTVEGLDVDIAKYVAKELGVAEKDITWVETRSANREPFIQQGQVDLVFASYSITVDRKKKVTFGGPYYVAHQDILVRAGDTSITGVEDLAGKTLCSVSGSVSAKRITDEQHVKAKVQEVGGWAECVTRLLGGQVDAVSSDDTVLAGFAAQQPGTMRIVGKNFSDERYGVGMRLDDKKGCEAVDRAIQKMFATGAAQEMMRLRFGAANFKFDAKQPRPEGCG</sequence>
<dbReference type="Pfam" id="PF00497">
    <property type="entry name" value="SBP_bac_3"/>
    <property type="match status" value="1"/>
</dbReference>
<dbReference type="SMART" id="SM00062">
    <property type="entry name" value="PBPb"/>
    <property type="match status" value="1"/>
</dbReference>
<dbReference type="CDD" id="cd13690">
    <property type="entry name" value="PBP2_GluB"/>
    <property type="match status" value="1"/>
</dbReference>
<proteinExistence type="inferred from homology"/>
<dbReference type="Gene3D" id="3.40.190.10">
    <property type="entry name" value="Periplasmic binding protein-like II"/>
    <property type="match status" value="2"/>
</dbReference>
<accession>A0ABV9ETD2</accession>
<dbReference type="PANTHER" id="PTHR30085:SF6">
    <property type="entry name" value="ABC TRANSPORTER GLUTAMINE-BINDING PROTEIN GLNH"/>
    <property type="match status" value="1"/>
</dbReference>
<dbReference type="PROSITE" id="PS01039">
    <property type="entry name" value="SBP_BACTERIAL_3"/>
    <property type="match status" value="1"/>
</dbReference>
<dbReference type="SUPFAM" id="SSF53850">
    <property type="entry name" value="Periplasmic binding protein-like II"/>
    <property type="match status" value="1"/>
</dbReference>
<dbReference type="EMBL" id="JBHSFN010000032">
    <property type="protein sequence ID" value="MFC4591374.1"/>
    <property type="molecule type" value="Genomic_DNA"/>
</dbReference>
<organism evidence="6 7">
    <name type="scientific">Sphaerisporangium corydalis</name>
    <dbReference type="NCBI Taxonomy" id="1441875"/>
    <lineage>
        <taxon>Bacteria</taxon>
        <taxon>Bacillati</taxon>
        <taxon>Actinomycetota</taxon>
        <taxon>Actinomycetes</taxon>
        <taxon>Streptosporangiales</taxon>
        <taxon>Streptosporangiaceae</taxon>
        <taxon>Sphaerisporangium</taxon>
    </lineage>
</organism>
<comment type="caution">
    <text evidence="6">The sequence shown here is derived from an EMBL/GenBank/DDBJ whole genome shotgun (WGS) entry which is preliminary data.</text>
</comment>
<protein>
    <submittedName>
        <fullName evidence="6">Glutamate ABC transporter substrate-binding protein</fullName>
    </submittedName>
</protein>
<evidence type="ECO:0000256" key="4">
    <source>
        <dbReference type="RuleBase" id="RU003744"/>
    </source>
</evidence>
<keyword evidence="7" id="KW-1185">Reference proteome</keyword>
<name>A0ABV9ETD2_9ACTN</name>
<dbReference type="RefSeq" id="WP_262844837.1">
    <property type="nucleotide sequence ID" value="NZ_JANZYP010000033.1"/>
</dbReference>
<feature type="domain" description="Solute-binding protein family 3/N-terminal" evidence="5">
    <location>
        <begin position="40"/>
        <end position="264"/>
    </location>
</feature>
<evidence type="ECO:0000313" key="6">
    <source>
        <dbReference type="EMBL" id="MFC4591374.1"/>
    </source>
</evidence>
<keyword evidence="2" id="KW-0813">Transport</keyword>
<evidence type="ECO:0000313" key="7">
    <source>
        <dbReference type="Proteomes" id="UP001595891"/>
    </source>
</evidence>
<dbReference type="InterPro" id="IPR051455">
    <property type="entry name" value="Bact_solute-bind_prot3"/>
</dbReference>
<evidence type="ECO:0000256" key="3">
    <source>
        <dbReference type="ARBA" id="ARBA00022729"/>
    </source>
</evidence>
<dbReference type="PANTHER" id="PTHR30085">
    <property type="entry name" value="AMINO ACID ABC TRANSPORTER PERMEASE"/>
    <property type="match status" value="1"/>
</dbReference>
<dbReference type="InterPro" id="IPR018313">
    <property type="entry name" value="SBP_3_CS"/>
</dbReference>
<dbReference type="PROSITE" id="PS51257">
    <property type="entry name" value="PROKAR_LIPOPROTEIN"/>
    <property type="match status" value="1"/>
</dbReference>
<keyword evidence="3" id="KW-0732">Signal</keyword>
<comment type="similarity">
    <text evidence="1 4">Belongs to the bacterial solute-binding protein 3 family.</text>
</comment>
<reference evidence="7" key="1">
    <citation type="journal article" date="2019" name="Int. J. Syst. Evol. Microbiol.">
        <title>The Global Catalogue of Microorganisms (GCM) 10K type strain sequencing project: providing services to taxonomists for standard genome sequencing and annotation.</title>
        <authorList>
            <consortium name="The Broad Institute Genomics Platform"/>
            <consortium name="The Broad Institute Genome Sequencing Center for Infectious Disease"/>
            <person name="Wu L."/>
            <person name="Ma J."/>
        </authorList>
    </citation>
    <scope>NUCLEOTIDE SEQUENCE [LARGE SCALE GENOMIC DNA]</scope>
    <source>
        <strain evidence="7">CCUG 49560</strain>
    </source>
</reference>
<dbReference type="InterPro" id="IPR001638">
    <property type="entry name" value="Solute-binding_3/MltF_N"/>
</dbReference>